<name>A0A495X276_9PSEU</name>
<dbReference type="PANTHER" id="PTHR43717">
    <property type="entry name" value="ANAEROBIC NITRIC OXIDE REDUCTASE FLAVORUBREDOXIN"/>
    <property type="match status" value="1"/>
</dbReference>
<dbReference type="OrthoDB" id="3865988at2"/>
<comment type="caution">
    <text evidence="2">The sequence shown here is derived from an EMBL/GenBank/DDBJ whole genome shotgun (WGS) entry which is preliminary data.</text>
</comment>
<dbReference type="Proteomes" id="UP000272729">
    <property type="component" value="Unassembled WGS sequence"/>
</dbReference>
<accession>A0A495X276</accession>
<evidence type="ECO:0000259" key="1">
    <source>
        <dbReference type="SMART" id="SM00849"/>
    </source>
</evidence>
<dbReference type="SMART" id="SM00849">
    <property type="entry name" value="Lactamase_B"/>
    <property type="match status" value="1"/>
</dbReference>
<dbReference type="Gene3D" id="3.60.15.10">
    <property type="entry name" value="Ribonuclease Z/Hydroxyacylglutathione hydrolase-like"/>
    <property type="match status" value="1"/>
</dbReference>
<protein>
    <submittedName>
        <fullName evidence="2">Metallo-beta-lactamase superfamily protein</fullName>
    </submittedName>
</protein>
<dbReference type="EMBL" id="RBXR01000001">
    <property type="protein sequence ID" value="RKT67987.1"/>
    <property type="molecule type" value="Genomic_DNA"/>
</dbReference>
<dbReference type="PANTHER" id="PTHR43717:SF1">
    <property type="entry name" value="ANAEROBIC NITRIC OXIDE REDUCTASE FLAVORUBREDOXIN"/>
    <property type="match status" value="1"/>
</dbReference>
<feature type="domain" description="Metallo-beta-lactamase" evidence="1">
    <location>
        <begin position="27"/>
        <end position="221"/>
    </location>
</feature>
<organism evidence="2 3">
    <name type="scientific">Saccharothrix variisporea</name>
    <dbReference type="NCBI Taxonomy" id="543527"/>
    <lineage>
        <taxon>Bacteria</taxon>
        <taxon>Bacillati</taxon>
        <taxon>Actinomycetota</taxon>
        <taxon>Actinomycetes</taxon>
        <taxon>Pseudonocardiales</taxon>
        <taxon>Pseudonocardiaceae</taxon>
        <taxon>Saccharothrix</taxon>
    </lineage>
</organism>
<dbReference type="Pfam" id="PF19583">
    <property type="entry name" value="ODP"/>
    <property type="match status" value="1"/>
</dbReference>
<reference evidence="2 3" key="1">
    <citation type="submission" date="2018-10" db="EMBL/GenBank/DDBJ databases">
        <title>Sequencing the genomes of 1000 actinobacteria strains.</title>
        <authorList>
            <person name="Klenk H.-P."/>
        </authorList>
    </citation>
    <scope>NUCLEOTIDE SEQUENCE [LARGE SCALE GENOMIC DNA]</scope>
    <source>
        <strain evidence="2 3">DSM 43911</strain>
    </source>
</reference>
<dbReference type="RefSeq" id="WP_121218667.1">
    <property type="nucleotide sequence ID" value="NZ_JBIUBA010000013.1"/>
</dbReference>
<dbReference type="InterPro" id="IPR036866">
    <property type="entry name" value="RibonucZ/Hydroxyglut_hydro"/>
</dbReference>
<dbReference type="InterPro" id="IPR001279">
    <property type="entry name" value="Metallo-B-lactamas"/>
</dbReference>
<dbReference type="AlphaFoldDB" id="A0A495X276"/>
<evidence type="ECO:0000313" key="3">
    <source>
        <dbReference type="Proteomes" id="UP000272729"/>
    </source>
</evidence>
<proteinExistence type="predicted"/>
<dbReference type="InterPro" id="IPR045761">
    <property type="entry name" value="ODP_dom"/>
</dbReference>
<gene>
    <name evidence="2" type="ORF">DFJ66_1166</name>
</gene>
<evidence type="ECO:0000313" key="2">
    <source>
        <dbReference type="EMBL" id="RKT67987.1"/>
    </source>
</evidence>
<sequence length="273" mass="30043">MLTPYNAAPEVFVLPSQLPIAGAGVLPVHSYLIRAHEPVLVDAGLPIDAGRFDQEVWNLVDPKDLKWVVVTHDDRDHVGSLREILAAAPNATLITNQLSVDRLAEYWNVPQHRVRAVNPGRSLDLGDRKITILRPPAYDAPSTIAVYDQKLETLFSADSFGAVLPEFASHAEDVAENDYYDGLALFTRANAPWTSLVDQDKFDKVIDLIRAVNPKTVLSAHGPVATGRTEALLEAMRKIPTMTPWLPPEDLDPEVVLERHEAELAAARADLTS</sequence>
<keyword evidence="3" id="KW-1185">Reference proteome</keyword>
<dbReference type="SUPFAM" id="SSF56281">
    <property type="entry name" value="Metallo-hydrolase/oxidoreductase"/>
    <property type="match status" value="1"/>
</dbReference>